<dbReference type="NCBIfam" id="TIGR03089">
    <property type="entry name" value="TIGR03089 family protein"/>
    <property type="match status" value="1"/>
</dbReference>
<evidence type="ECO:0000313" key="1">
    <source>
        <dbReference type="EMBL" id="GLL01193.1"/>
    </source>
</evidence>
<dbReference type="Gene3D" id="3.40.50.12780">
    <property type="entry name" value="N-terminal domain of ligase-like"/>
    <property type="match status" value="1"/>
</dbReference>
<evidence type="ECO:0000313" key="2">
    <source>
        <dbReference type="Proteomes" id="UP001143480"/>
    </source>
</evidence>
<comment type="caution">
    <text evidence="1">The sequence shown here is derived from an EMBL/GenBank/DDBJ whole genome shotgun (WGS) entry which is preliminary data.</text>
</comment>
<gene>
    <name evidence="1" type="ORF">GCM10017581_029340</name>
</gene>
<reference evidence="1" key="1">
    <citation type="journal article" date="2014" name="Int. J. Syst. Evol. Microbiol.">
        <title>Complete genome sequence of Corynebacterium casei LMG S-19264T (=DSM 44701T), isolated from a smear-ripened cheese.</title>
        <authorList>
            <consortium name="US DOE Joint Genome Institute (JGI-PGF)"/>
            <person name="Walter F."/>
            <person name="Albersmeier A."/>
            <person name="Kalinowski J."/>
            <person name="Ruckert C."/>
        </authorList>
    </citation>
    <scope>NUCLEOTIDE SEQUENCE</scope>
    <source>
        <strain evidence="1">VKM Ac-1321</strain>
    </source>
</reference>
<dbReference type="InterPro" id="IPR017523">
    <property type="entry name" value="Rv3268"/>
</dbReference>
<dbReference type="InterPro" id="IPR042099">
    <property type="entry name" value="ANL_N_sf"/>
</dbReference>
<reference evidence="1" key="2">
    <citation type="submission" date="2023-01" db="EMBL/GenBank/DDBJ databases">
        <authorList>
            <person name="Sun Q."/>
            <person name="Evtushenko L."/>
        </authorList>
    </citation>
    <scope>NUCLEOTIDE SEQUENCE</scope>
    <source>
        <strain evidence="1">VKM Ac-1321</strain>
    </source>
</reference>
<organism evidence="1 2">
    <name type="scientific">Dactylosporangium matsuzakiense</name>
    <dbReference type="NCBI Taxonomy" id="53360"/>
    <lineage>
        <taxon>Bacteria</taxon>
        <taxon>Bacillati</taxon>
        <taxon>Actinomycetota</taxon>
        <taxon>Actinomycetes</taxon>
        <taxon>Micromonosporales</taxon>
        <taxon>Micromonosporaceae</taxon>
        <taxon>Dactylosporangium</taxon>
    </lineage>
</organism>
<accession>A0A9W6KGP8</accession>
<name>A0A9W6KGP8_9ACTN</name>
<dbReference type="EMBL" id="BSFP01000014">
    <property type="protein sequence ID" value="GLL01193.1"/>
    <property type="molecule type" value="Genomic_DNA"/>
</dbReference>
<evidence type="ECO:0008006" key="3">
    <source>
        <dbReference type="Google" id="ProtNLM"/>
    </source>
</evidence>
<sequence length="243" mass="25132">MGNHRAPEPPEPIQPSLLTFHDAATGEYTALSASELGECAAQVAGLLREGCGLGDGGRAAILLPPHWLTAAVLMGGWSAGLALSLQGRATAGLAVHEPGADAPYDVSFVAADRIGSYLENVPPAKHQFTLFTEEPPPGYRDLETAIDEFSPHLPAFGRTRPGDAATPDGTSYGEWGALAAEVAGQIGLRPGDRLLVDAGEHEHPLKWLLAPMAAGASVVICANATPEVLAALTAGEGITHTLR</sequence>
<dbReference type="AlphaFoldDB" id="A0A9W6KGP8"/>
<dbReference type="Proteomes" id="UP001143480">
    <property type="component" value="Unassembled WGS sequence"/>
</dbReference>
<dbReference type="RefSeq" id="WP_261963489.1">
    <property type="nucleotide sequence ID" value="NZ_BAAAXA010000003.1"/>
</dbReference>
<protein>
    <recommendedName>
        <fullName evidence="3">TIGR03089 family protein</fullName>
    </recommendedName>
</protein>
<keyword evidence="2" id="KW-1185">Reference proteome</keyword>
<dbReference type="SUPFAM" id="SSF56801">
    <property type="entry name" value="Acetyl-CoA synthetase-like"/>
    <property type="match status" value="1"/>
</dbReference>
<proteinExistence type="predicted"/>